<organism evidence="3 4">
    <name type="scientific">Armillaria luteobubalina</name>
    <dbReference type="NCBI Taxonomy" id="153913"/>
    <lineage>
        <taxon>Eukaryota</taxon>
        <taxon>Fungi</taxon>
        <taxon>Dikarya</taxon>
        <taxon>Basidiomycota</taxon>
        <taxon>Agaricomycotina</taxon>
        <taxon>Agaricomycetes</taxon>
        <taxon>Agaricomycetidae</taxon>
        <taxon>Agaricales</taxon>
        <taxon>Marasmiineae</taxon>
        <taxon>Physalacriaceae</taxon>
        <taxon>Armillaria</taxon>
    </lineage>
</organism>
<feature type="region of interest" description="Disordered" evidence="2">
    <location>
        <begin position="25"/>
        <end position="45"/>
    </location>
</feature>
<keyword evidence="1" id="KW-0175">Coiled coil</keyword>
<accession>A0AA39UJT5</accession>
<feature type="coiled-coil region" evidence="1">
    <location>
        <begin position="330"/>
        <end position="357"/>
    </location>
</feature>
<name>A0AA39UJT5_9AGAR</name>
<evidence type="ECO:0000313" key="4">
    <source>
        <dbReference type="Proteomes" id="UP001175228"/>
    </source>
</evidence>
<sequence>MSGYSPLLTVATQYSNVRVGSFANKKMTGAPNESQKSRHTRNRVSAKIIKDEPTDALVPVESPPDPGWQNPAELDYMDASTMSKAAIVEYLITHSFSVPAKRNMWVTITSADGTTTVIPGGYRIPLLFAAHFQWTSLRLVLDSGEWNQFNSGILHISRMCDRFLEEARRAMKGGIVKGWRCQTFDRLLVRYRLHHLLSDPASVKEFDEAYGEVEYANDAVKFDWKRWALKGHKGFRLLEEDINDGVELGRWLEGLKERDGDWVWDTSPDASGRRAMDYLEEWKKTKLWTAPPPPLLVGNPDPTPPNDVVPPPDYSISHPPPPDDDLLEFLKTRTEEIKNQERRIAALEADLAMLKTTRSSVTPMPVEDVEPEFIPMENFPDIADVDCASSFWQDPLKRFLDMPDVEAAKVEDMDVDVVMEDASLSVGPVKSWRKIQRMGG</sequence>
<protein>
    <submittedName>
        <fullName evidence="3">Uncharacterized protein</fullName>
    </submittedName>
</protein>
<comment type="caution">
    <text evidence="3">The sequence shown here is derived from an EMBL/GenBank/DDBJ whole genome shotgun (WGS) entry which is preliminary data.</text>
</comment>
<keyword evidence="4" id="KW-1185">Reference proteome</keyword>
<reference evidence="3" key="1">
    <citation type="submission" date="2023-06" db="EMBL/GenBank/DDBJ databases">
        <authorList>
            <consortium name="Lawrence Berkeley National Laboratory"/>
            <person name="Ahrendt S."/>
            <person name="Sahu N."/>
            <person name="Indic B."/>
            <person name="Wong-Bajracharya J."/>
            <person name="Merenyi Z."/>
            <person name="Ke H.-M."/>
            <person name="Monk M."/>
            <person name="Kocsube S."/>
            <person name="Drula E."/>
            <person name="Lipzen A."/>
            <person name="Balint B."/>
            <person name="Henrissat B."/>
            <person name="Andreopoulos B."/>
            <person name="Martin F.M."/>
            <person name="Harder C.B."/>
            <person name="Rigling D."/>
            <person name="Ford K.L."/>
            <person name="Foster G.D."/>
            <person name="Pangilinan J."/>
            <person name="Papanicolaou A."/>
            <person name="Barry K."/>
            <person name="LaButti K."/>
            <person name="Viragh M."/>
            <person name="Koriabine M."/>
            <person name="Yan M."/>
            <person name="Riley R."/>
            <person name="Champramary S."/>
            <person name="Plett K.L."/>
            <person name="Tsai I.J."/>
            <person name="Slot J."/>
            <person name="Sipos G."/>
            <person name="Plett J."/>
            <person name="Nagy L.G."/>
            <person name="Grigoriev I.V."/>
        </authorList>
    </citation>
    <scope>NUCLEOTIDE SEQUENCE</scope>
    <source>
        <strain evidence="3">HWK02</strain>
    </source>
</reference>
<evidence type="ECO:0000313" key="3">
    <source>
        <dbReference type="EMBL" id="KAK0492327.1"/>
    </source>
</evidence>
<dbReference type="EMBL" id="JAUEPU010000030">
    <property type="protein sequence ID" value="KAK0492327.1"/>
    <property type="molecule type" value="Genomic_DNA"/>
</dbReference>
<evidence type="ECO:0000256" key="2">
    <source>
        <dbReference type="SAM" id="MobiDB-lite"/>
    </source>
</evidence>
<gene>
    <name evidence="3" type="ORF">EDD18DRAFT_1357992</name>
</gene>
<dbReference type="Proteomes" id="UP001175228">
    <property type="component" value="Unassembled WGS sequence"/>
</dbReference>
<dbReference type="AlphaFoldDB" id="A0AA39UJT5"/>
<proteinExistence type="predicted"/>
<evidence type="ECO:0000256" key="1">
    <source>
        <dbReference type="SAM" id="Coils"/>
    </source>
</evidence>